<feature type="region of interest" description="Disordered" evidence="3">
    <location>
        <begin position="25"/>
        <end position="165"/>
    </location>
</feature>
<dbReference type="InterPro" id="IPR005516">
    <property type="entry name" value="Remorin_C"/>
</dbReference>
<dbReference type="PANTHER" id="PTHR31471">
    <property type="entry name" value="OS02G0116800 PROTEIN"/>
    <property type="match status" value="1"/>
</dbReference>
<gene>
    <name evidence="5" type="ORF">C4D60_Mb05t10840</name>
</gene>
<keyword evidence="6" id="KW-1185">Reference proteome</keyword>
<evidence type="ECO:0000256" key="1">
    <source>
        <dbReference type="ARBA" id="ARBA00005711"/>
    </source>
</evidence>
<protein>
    <recommendedName>
        <fullName evidence="4">Remorin C-terminal domain-containing protein</fullName>
    </recommendedName>
</protein>
<keyword evidence="2" id="KW-0175">Coiled coil</keyword>
<sequence>MSDVNNASDAAFATAVAAAAYAITSLEEEDPLNQKRPPAKIKSKREESMNKPSDSILSRWLTGYDEKQSDHSPVEKPVGNKENMLDESGFDRKLSGKAKETNLITKRTPTISDKYPDDTGSIRSEHGQNQARRQASSTIKPTASLSGKGNGVEKTTGYDTEETKANAWEREKMDEIKKRYERMMNEIREWENQKKVKAKHRLERKERYVERRKEKALQEYRYKIERIDRVCSDARKLADEKRKHDETKTQEKARMMRSKGNGPHTCLCF</sequence>
<evidence type="ECO:0000256" key="2">
    <source>
        <dbReference type="SAM" id="Coils"/>
    </source>
</evidence>
<dbReference type="EMBL" id="PYDT01000003">
    <property type="protein sequence ID" value="THU66122.1"/>
    <property type="molecule type" value="Genomic_DNA"/>
</dbReference>
<comment type="similarity">
    <text evidence="1">Belongs to the remorin family.</text>
</comment>
<name>A0A4S8JV75_MUSBA</name>
<dbReference type="Pfam" id="PF03763">
    <property type="entry name" value="Remorin_C"/>
    <property type="match status" value="1"/>
</dbReference>
<feature type="region of interest" description="Disordered" evidence="3">
    <location>
        <begin position="238"/>
        <end position="264"/>
    </location>
</feature>
<evidence type="ECO:0000313" key="6">
    <source>
        <dbReference type="Proteomes" id="UP000317650"/>
    </source>
</evidence>
<evidence type="ECO:0000313" key="5">
    <source>
        <dbReference type="EMBL" id="THU66122.1"/>
    </source>
</evidence>
<dbReference type="PANTHER" id="PTHR31471:SF51">
    <property type="entry name" value="REMORIN FAMILY PROTEIN"/>
    <property type="match status" value="1"/>
</dbReference>
<feature type="compositionally biased region" description="Basic and acidic residues" evidence="3">
    <location>
        <begin position="64"/>
        <end position="74"/>
    </location>
</feature>
<feature type="coiled-coil region" evidence="2">
    <location>
        <begin position="166"/>
        <end position="219"/>
    </location>
</feature>
<reference evidence="5 6" key="1">
    <citation type="journal article" date="2019" name="Nat. Plants">
        <title>Genome sequencing of Musa balbisiana reveals subgenome evolution and function divergence in polyploid bananas.</title>
        <authorList>
            <person name="Yao X."/>
        </authorList>
    </citation>
    <scope>NUCLEOTIDE SEQUENCE [LARGE SCALE GENOMIC DNA]</scope>
    <source>
        <strain evidence="6">cv. DH-PKW</strain>
        <tissue evidence="5">Leaves</tissue>
    </source>
</reference>
<feature type="domain" description="Remorin C-terminal" evidence="4">
    <location>
        <begin position="161"/>
        <end position="264"/>
    </location>
</feature>
<dbReference type="AlphaFoldDB" id="A0A4S8JV75"/>
<feature type="compositionally biased region" description="Basic and acidic residues" evidence="3">
    <location>
        <begin position="89"/>
        <end position="100"/>
    </location>
</feature>
<organism evidence="5 6">
    <name type="scientific">Musa balbisiana</name>
    <name type="common">Banana</name>
    <dbReference type="NCBI Taxonomy" id="52838"/>
    <lineage>
        <taxon>Eukaryota</taxon>
        <taxon>Viridiplantae</taxon>
        <taxon>Streptophyta</taxon>
        <taxon>Embryophyta</taxon>
        <taxon>Tracheophyta</taxon>
        <taxon>Spermatophyta</taxon>
        <taxon>Magnoliopsida</taxon>
        <taxon>Liliopsida</taxon>
        <taxon>Zingiberales</taxon>
        <taxon>Musaceae</taxon>
        <taxon>Musa</taxon>
    </lineage>
</organism>
<feature type="compositionally biased region" description="Basic and acidic residues" evidence="3">
    <location>
        <begin position="238"/>
        <end position="254"/>
    </location>
</feature>
<evidence type="ECO:0000256" key="3">
    <source>
        <dbReference type="SAM" id="MobiDB-lite"/>
    </source>
</evidence>
<proteinExistence type="inferred from homology"/>
<comment type="caution">
    <text evidence="5">The sequence shown here is derived from an EMBL/GenBank/DDBJ whole genome shotgun (WGS) entry which is preliminary data.</text>
</comment>
<feature type="compositionally biased region" description="Polar residues" evidence="3">
    <location>
        <begin position="127"/>
        <end position="147"/>
    </location>
</feature>
<accession>A0A4S8JV75</accession>
<dbReference type="Proteomes" id="UP000317650">
    <property type="component" value="Chromosome 5"/>
</dbReference>
<evidence type="ECO:0000259" key="4">
    <source>
        <dbReference type="Pfam" id="PF03763"/>
    </source>
</evidence>
<feature type="compositionally biased region" description="Polar residues" evidence="3">
    <location>
        <begin position="102"/>
        <end position="111"/>
    </location>
</feature>